<dbReference type="Proteomes" id="UP000005056">
    <property type="component" value="Unassembled WGS sequence"/>
</dbReference>
<proteinExistence type="predicted"/>
<evidence type="ECO:0000313" key="2">
    <source>
        <dbReference type="Proteomes" id="UP000005056"/>
    </source>
</evidence>
<organism evidence="1 2">
    <name type="scientific">Escherichia coli MS 85-1</name>
    <dbReference type="NCBI Taxonomy" id="679202"/>
    <lineage>
        <taxon>Bacteria</taxon>
        <taxon>Pseudomonadati</taxon>
        <taxon>Pseudomonadota</taxon>
        <taxon>Gammaproteobacteria</taxon>
        <taxon>Enterobacterales</taxon>
        <taxon>Enterobacteriaceae</taxon>
        <taxon>Escherichia</taxon>
    </lineage>
</organism>
<sequence>MCGCCFPVAEKESIRRLAGYQLPVEIFKYLTIPQLDDCLAAGEFVKNYIAW</sequence>
<reference evidence="1 2" key="1">
    <citation type="submission" date="2010-09" db="EMBL/GenBank/DDBJ databases">
        <authorList>
            <person name="Weinstock G."/>
            <person name="Sodergren E."/>
            <person name="Clifton S."/>
            <person name="Fulton L."/>
            <person name="Fulton B."/>
            <person name="Courtney L."/>
            <person name="Fronick C."/>
            <person name="Harrison M."/>
            <person name="Strong C."/>
            <person name="Farmer C."/>
            <person name="Delahaunty K."/>
            <person name="Markovic C."/>
            <person name="Hall O."/>
            <person name="Minx P."/>
            <person name="Tomlinson C."/>
            <person name="Mitreva M."/>
            <person name="Hou S."/>
            <person name="Chen J."/>
            <person name="Wollam A."/>
            <person name="Pepin K.H."/>
            <person name="Johnson M."/>
            <person name="Bhonagiri V."/>
            <person name="Zhang X."/>
            <person name="Suruliraj S."/>
            <person name="Warren W."/>
            <person name="Chinwalla A."/>
            <person name="Mardis E.R."/>
            <person name="Wilson R.K."/>
        </authorList>
    </citation>
    <scope>NUCLEOTIDE SEQUENCE [LARGE SCALE GENOMIC DNA]</scope>
    <source>
        <strain evidence="1 2">MS 85-1</strain>
    </source>
</reference>
<name>A0AAN3M6Y0_ECOLX</name>
<evidence type="ECO:0000313" key="1">
    <source>
        <dbReference type="EMBL" id="EFU33718.1"/>
    </source>
</evidence>
<gene>
    <name evidence="1" type="ORF">HMPREF9350_04478</name>
</gene>
<accession>A0AAN3M6Y0</accession>
<comment type="caution">
    <text evidence="1">The sequence shown here is derived from an EMBL/GenBank/DDBJ whole genome shotgun (WGS) entry which is preliminary data.</text>
</comment>
<dbReference type="EMBL" id="ADWQ01000026">
    <property type="protein sequence ID" value="EFU33718.1"/>
    <property type="molecule type" value="Genomic_DNA"/>
</dbReference>
<dbReference type="AlphaFoldDB" id="A0AAN3M6Y0"/>
<protein>
    <submittedName>
        <fullName evidence="1">Uncharacterized protein</fullName>
    </submittedName>
</protein>